<dbReference type="InterPro" id="IPR001034">
    <property type="entry name" value="DeoR_HTH"/>
</dbReference>
<dbReference type="SMART" id="SM01134">
    <property type="entry name" value="DeoRC"/>
    <property type="match status" value="1"/>
</dbReference>
<organism evidence="6 7">
    <name type="scientific">Pseudocitrobacter vendiensis</name>
    <dbReference type="NCBI Taxonomy" id="2488306"/>
    <lineage>
        <taxon>Bacteria</taxon>
        <taxon>Pseudomonadati</taxon>
        <taxon>Pseudomonadota</taxon>
        <taxon>Gammaproteobacteria</taxon>
        <taxon>Enterobacterales</taxon>
        <taxon>Enterobacteriaceae</taxon>
        <taxon>Pseudocitrobacter</taxon>
    </lineage>
</organism>
<proteinExistence type="predicted"/>
<dbReference type="Proteomes" id="UP001152651">
    <property type="component" value="Unassembled WGS sequence"/>
</dbReference>
<dbReference type="EMBL" id="CALSBS010000020">
    <property type="protein sequence ID" value="CAH6661142.1"/>
    <property type="molecule type" value="Genomic_DNA"/>
</dbReference>
<sequence length="254" mass="28162">MKQTQRHDAIIELVKLQGYVSTEELVEHFSVSPQTIRRDLNDLAEQKMILRHHGGAALPSSSVNASWHDRKSTQTAEKERIARKVASEIPNGSTLFIDIGTTPEAVAHALLNHSDLRIVTNNLNVANTLMVKEDFRIILAGGELRSRDGGIIGEATLDFISQFRLDFGILGISGIDSDGSLLEFDYHEVRTKRAIIENSRHVMLVVDHSKFGRNAMVNMGSISMVDAVYTDVLPPDGVMKVIAEHNIQLELCRA</sequence>
<comment type="caution">
    <text evidence="6">The sequence shown here is derived from an EMBL/GenBank/DDBJ whole genome shotgun (WGS) entry which is preliminary data.</text>
</comment>
<dbReference type="Gene3D" id="1.10.10.10">
    <property type="entry name" value="Winged helix-like DNA-binding domain superfamily/Winged helix DNA-binding domain"/>
    <property type="match status" value="1"/>
</dbReference>
<evidence type="ECO:0000259" key="5">
    <source>
        <dbReference type="PROSITE" id="PS51000"/>
    </source>
</evidence>
<evidence type="ECO:0000256" key="3">
    <source>
        <dbReference type="ARBA" id="ARBA00023125"/>
    </source>
</evidence>
<dbReference type="PRINTS" id="PR00037">
    <property type="entry name" value="HTHLACR"/>
</dbReference>
<dbReference type="Pfam" id="PF08220">
    <property type="entry name" value="HTH_DeoR"/>
    <property type="match status" value="1"/>
</dbReference>
<keyword evidence="3" id="KW-0238">DNA-binding</keyword>
<dbReference type="InterPro" id="IPR036388">
    <property type="entry name" value="WH-like_DNA-bd_sf"/>
</dbReference>
<dbReference type="Pfam" id="PF00455">
    <property type="entry name" value="DeoRC"/>
    <property type="match status" value="1"/>
</dbReference>
<evidence type="ECO:0000256" key="1">
    <source>
        <dbReference type="ARBA" id="ARBA00022491"/>
    </source>
</evidence>
<dbReference type="SUPFAM" id="SSF46785">
    <property type="entry name" value="Winged helix' DNA-binding domain"/>
    <property type="match status" value="1"/>
</dbReference>
<keyword evidence="4" id="KW-0804">Transcription</keyword>
<dbReference type="SMART" id="SM00420">
    <property type="entry name" value="HTH_DEOR"/>
    <property type="match status" value="1"/>
</dbReference>
<protein>
    <submittedName>
        <fullName evidence="6">HTH deoR-type domain-containing protein</fullName>
    </submittedName>
</protein>
<evidence type="ECO:0000256" key="4">
    <source>
        <dbReference type="ARBA" id="ARBA00023163"/>
    </source>
</evidence>
<dbReference type="InterPro" id="IPR036390">
    <property type="entry name" value="WH_DNA-bd_sf"/>
</dbReference>
<dbReference type="InterPro" id="IPR018356">
    <property type="entry name" value="Tscrpt_reg_HTH_DeoR_CS"/>
</dbReference>
<name>A0ABN8THK8_9ENTR</name>
<dbReference type="PANTHER" id="PTHR30363">
    <property type="entry name" value="HTH-TYPE TRANSCRIPTIONAL REGULATOR SRLR-RELATED"/>
    <property type="match status" value="1"/>
</dbReference>
<dbReference type="PROSITE" id="PS00894">
    <property type="entry name" value="HTH_DEOR_1"/>
    <property type="match status" value="1"/>
</dbReference>
<keyword evidence="7" id="KW-1185">Reference proteome</keyword>
<keyword evidence="2" id="KW-0805">Transcription regulation</keyword>
<evidence type="ECO:0000313" key="6">
    <source>
        <dbReference type="EMBL" id="CAH6661142.1"/>
    </source>
</evidence>
<dbReference type="RefSeq" id="WP_149464132.1">
    <property type="nucleotide sequence ID" value="NZ_CALSBS010000020.1"/>
</dbReference>
<dbReference type="NCBIfam" id="NF008154">
    <property type="entry name" value="PRK10906.1"/>
    <property type="match status" value="1"/>
</dbReference>
<feature type="domain" description="HTH deoR-type" evidence="5">
    <location>
        <begin position="3"/>
        <end position="58"/>
    </location>
</feature>
<dbReference type="PROSITE" id="PS51000">
    <property type="entry name" value="HTH_DEOR_2"/>
    <property type="match status" value="1"/>
</dbReference>
<dbReference type="InterPro" id="IPR014036">
    <property type="entry name" value="DeoR-like_C"/>
</dbReference>
<gene>
    <name evidence="6" type="primary">glpR</name>
    <name evidence="6" type="ORF">FBBNIHIM_18715</name>
</gene>
<dbReference type="InterPro" id="IPR050313">
    <property type="entry name" value="Carb_Metab_HTH_regulators"/>
</dbReference>
<dbReference type="SUPFAM" id="SSF100950">
    <property type="entry name" value="NagB/RpiA/CoA transferase-like"/>
    <property type="match status" value="1"/>
</dbReference>
<keyword evidence="1" id="KW-0678">Repressor</keyword>
<dbReference type="PANTHER" id="PTHR30363:SF4">
    <property type="entry name" value="GLYCEROL-3-PHOSPHATE REGULON REPRESSOR"/>
    <property type="match status" value="1"/>
</dbReference>
<accession>A0ABN8THK8</accession>
<evidence type="ECO:0000256" key="2">
    <source>
        <dbReference type="ARBA" id="ARBA00023015"/>
    </source>
</evidence>
<reference evidence="6" key="1">
    <citation type="submission" date="2022-05" db="EMBL/GenBank/DDBJ databases">
        <authorList>
            <person name="Blom J."/>
        </authorList>
    </citation>
    <scope>NUCLEOTIDE SEQUENCE</scope>
    <source>
        <strain evidence="6">Type strain: CPO20170097</strain>
    </source>
</reference>
<dbReference type="InterPro" id="IPR037171">
    <property type="entry name" value="NagB/RpiA_transferase-like"/>
</dbReference>
<dbReference type="Gene3D" id="3.30.750.70">
    <property type="entry name" value="4-hydroxybutyrate coenzyme like domains"/>
    <property type="match status" value="1"/>
</dbReference>
<evidence type="ECO:0000313" key="7">
    <source>
        <dbReference type="Proteomes" id="UP001152651"/>
    </source>
</evidence>